<dbReference type="PANTHER" id="PTHR10926:SF0">
    <property type="entry name" value="CDC50, ISOFORM A"/>
    <property type="match status" value="1"/>
</dbReference>
<feature type="transmembrane region" description="Helical" evidence="7">
    <location>
        <begin position="356"/>
        <end position="374"/>
    </location>
</feature>
<dbReference type="AlphaFoldDB" id="A0A6G0W6N2"/>
<protein>
    <recommendedName>
        <fullName evidence="10">ALA-interacting subunit</fullName>
    </recommendedName>
</protein>
<evidence type="ECO:0008006" key="10">
    <source>
        <dbReference type="Google" id="ProtNLM"/>
    </source>
</evidence>
<keyword evidence="9" id="KW-1185">Reference proteome</keyword>
<sequence>MPSESPPASRKPEDTPFKQQRVPSWQPIFSPMWVISAFFFIGIVFLPIGIGLYAESRKPIDYRVQYDGIDWVGSNQNSDNTKLTQLPGASCYLENKTYGHTFNLSQHGCVVSFTLDQDVKGPILVFYEIGNFSQNYKHYAKSRSSDQLRGKDNPDISDCQATFTDVDEAVKFNSSAAPSSYQLNPCGLMANTLFNDIFWMHSIVSPDGKYYNQTDLYDGVDVLNLMDQSDLSWNSDKNKFKNYANLDSSQMYLWENPKYGWIIPSRVGQQPIINRTAWTKPTTTYGVESDRFKIWMREAGLPYFRKLYGRINMDFPKGTTISFLISSNFPIADIHGRKSIAIATKTWLGGQNPGLAIGYIAIGGICLILSFLFFGKHKLSPRRLGDANYLVWQGKNG</sequence>
<evidence type="ECO:0000256" key="6">
    <source>
        <dbReference type="PIRNR" id="PIRNR015840"/>
    </source>
</evidence>
<dbReference type="PIRSF" id="PIRSF015840">
    <property type="entry name" value="DUF284_TM_euk"/>
    <property type="match status" value="1"/>
</dbReference>
<dbReference type="Proteomes" id="UP000481153">
    <property type="component" value="Unassembled WGS sequence"/>
</dbReference>
<keyword evidence="4 7" id="KW-1133">Transmembrane helix</keyword>
<keyword evidence="5 6" id="KW-0472">Membrane</keyword>
<evidence type="ECO:0000256" key="4">
    <source>
        <dbReference type="ARBA" id="ARBA00022989"/>
    </source>
</evidence>
<evidence type="ECO:0000256" key="1">
    <source>
        <dbReference type="ARBA" id="ARBA00004141"/>
    </source>
</evidence>
<dbReference type="VEuPathDB" id="FungiDB:AeMF1_021240"/>
<dbReference type="GO" id="GO:0005886">
    <property type="term" value="C:plasma membrane"/>
    <property type="evidence" value="ECO:0007669"/>
    <property type="project" value="TreeGrafter"/>
</dbReference>
<dbReference type="Pfam" id="PF03381">
    <property type="entry name" value="CDC50"/>
    <property type="match status" value="1"/>
</dbReference>
<evidence type="ECO:0000256" key="5">
    <source>
        <dbReference type="ARBA" id="ARBA00023136"/>
    </source>
</evidence>
<comment type="similarity">
    <text evidence="2 6">Belongs to the CDC50/LEM3 family.</text>
</comment>
<evidence type="ECO:0000256" key="7">
    <source>
        <dbReference type="SAM" id="Phobius"/>
    </source>
</evidence>
<evidence type="ECO:0000313" key="9">
    <source>
        <dbReference type="Proteomes" id="UP000481153"/>
    </source>
</evidence>
<gene>
    <name evidence="8" type="ORF">Ae201684_018894</name>
</gene>
<evidence type="ECO:0000256" key="2">
    <source>
        <dbReference type="ARBA" id="ARBA00009457"/>
    </source>
</evidence>
<comment type="caution">
    <text evidence="8">The sequence shown here is derived from an EMBL/GenBank/DDBJ whole genome shotgun (WGS) entry which is preliminary data.</text>
</comment>
<reference evidence="8 9" key="1">
    <citation type="submission" date="2019-07" db="EMBL/GenBank/DDBJ databases">
        <title>Genomics analysis of Aphanomyces spp. identifies a new class of oomycete effector associated with host adaptation.</title>
        <authorList>
            <person name="Gaulin E."/>
        </authorList>
    </citation>
    <scope>NUCLEOTIDE SEQUENCE [LARGE SCALE GENOMIC DNA]</scope>
    <source>
        <strain evidence="8 9">ATCC 201684</strain>
    </source>
</reference>
<proteinExistence type="inferred from homology"/>
<dbReference type="GO" id="GO:0005783">
    <property type="term" value="C:endoplasmic reticulum"/>
    <property type="evidence" value="ECO:0007669"/>
    <property type="project" value="TreeGrafter"/>
</dbReference>
<comment type="subcellular location">
    <subcellularLocation>
        <location evidence="1">Membrane</location>
        <topology evidence="1">Multi-pass membrane protein</topology>
    </subcellularLocation>
</comment>
<evidence type="ECO:0000256" key="3">
    <source>
        <dbReference type="ARBA" id="ARBA00022692"/>
    </source>
</evidence>
<dbReference type="InterPro" id="IPR005045">
    <property type="entry name" value="CDC50/LEM3_fam"/>
</dbReference>
<feature type="transmembrane region" description="Helical" evidence="7">
    <location>
        <begin position="32"/>
        <end position="54"/>
    </location>
</feature>
<keyword evidence="3 7" id="KW-0812">Transmembrane</keyword>
<evidence type="ECO:0000313" key="8">
    <source>
        <dbReference type="EMBL" id="KAF0721786.1"/>
    </source>
</evidence>
<dbReference type="GO" id="GO:0005794">
    <property type="term" value="C:Golgi apparatus"/>
    <property type="evidence" value="ECO:0007669"/>
    <property type="project" value="TreeGrafter"/>
</dbReference>
<accession>A0A6G0W6N2</accession>
<dbReference type="PANTHER" id="PTHR10926">
    <property type="entry name" value="CELL CYCLE CONTROL PROTEIN 50"/>
    <property type="match status" value="1"/>
</dbReference>
<organism evidence="8 9">
    <name type="scientific">Aphanomyces euteiches</name>
    <dbReference type="NCBI Taxonomy" id="100861"/>
    <lineage>
        <taxon>Eukaryota</taxon>
        <taxon>Sar</taxon>
        <taxon>Stramenopiles</taxon>
        <taxon>Oomycota</taxon>
        <taxon>Saprolegniomycetes</taxon>
        <taxon>Saprolegniales</taxon>
        <taxon>Verrucalvaceae</taxon>
        <taxon>Aphanomyces</taxon>
    </lineage>
</organism>
<name>A0A6G0W6N2_9STRA</name>
<dbReference type="EMBL" id="VJMJ01000364">
    <property type="protein sequence ID" value="KAF0721786.1"/>
    <property type="molecule type" value="Genomic_DNA"/>
</dbReference>